<keyword evidence="8" id="KW-1185">Reference proteome</keyword>
<keyword evidence="4" id="KW-0411">Iron-sulfur</keyword>
<dbReference type="RefSeq" id="WP_380048108.1">
    <property type="nucleotide sequence ID" value="NZ_JBHLTC010000018.1"/>
</dbReference>
<evidence type="ECO:0000256" key="2">
    <source>
        <dbReference type="ARBA" id="ARBA00022723"/>
    </source>
</evidence>
<evidence type="ECO:0000256" key="5">
    <source>
        <dbReference type="ARBA" id="ARBA00023157"/>
    </source>
</evidence>
<dbReference type="Gene3D" id="3.50.50.60">
    <property type="entry name" value="FAD/NAD(P)-binding domain"/>
    <property type="match status" value="1"/>
</dbReference>
<dbReference type="Pfam" id="PF00355">
    <property type="entry name" value="Rieske"/>
    <property type="match status" value="1"/>
</dbReference>
<comment type="caution">
    <text evidence="7">The sequence shown here is derived from an EMBL/GenBank/DDBJ whole genome shotgun (WGS) entry which is preliminary data.</text>
</comment>
<reference evidence="7 8" key="1">
    <citation type="submission" date="2024-09" db="EMBL/GenBank/DDBJ databases">
        <authorList>
            <person name="Sun Q."/>
            <person name="Mori K."/>
        </authorList>
    </citation>
    <scope>NUCLEOTIDE SEQUENCE [LARGE SCALE GENOMIC DNA]</scope>
    <source>
        <strain evidence="7 8">CGMCC 1.15906</strain>
    </source>
</reference>
<dbReference type="SUPFAM" id="SSF50022">
    <property type="entry name" value="ISP domain"/>
    <property type="match status" value="1"/>
</dbReference>
<keyword evidence="1" id="KW-0001">2Fe-2S</keyword>
<dbReference type="Proteomes" id="UP001589890">
    <property type="component" value="Unassembled WGS sequence"/>
</dbReference>
<evidence type="ECO:0000259" key="6">
    <source>
        <dbReference type="PROSITE" id="PS51296"/>
    </source>
</evidence>
<keyword evidence="5" id="KW-1015">Disulfide bond</keyword>
<dbReference type="InterPro" id="IPR006076">
    <property type="entry name" value="FAD-dep_OxRdtase"/>
</dbReference>
<keyword evidence="3" id="KW-0408">Iron</keyword>
<gene>
    <name evidence="7" type="ORF">ACFFGN_15890</name>
</gene>
<protein>
    <submittedName>
        <fullName evidence="7">FAD-dependent oxidoreductase</fullName>
    </submittedName>
</protein>
<dbReference type="Gene3D" id="2.102.10.10">
    <property type="entry name" value="Rieske [2Fe-2S] iron-sulphur domain"/>
    <property type="match status" value="1"/>
</dbReference>
<dbReference type="EMBL" id="JBHLTC010000018">
    <property type="protein sequence ID" value="MFC0625564.1"/>
    <property type="molecule type" value="Genomic_DNA"/>
</dbReference>
<proteinExistence type="predicted"/>
<evidence type="ECO:0000256" key="1">
    <source>
        <dbReference type="ARBA" id="ARBA00022714"/>
    </source>
</evidence>
<sequence length="513" mass="54115">MANPSKFPDDVRPQSVWLATAEMPRFEAATGDLRADVVVVGGGLIGLTTALLAADEGADVVVLEAGRIGSRTSGNTTGKVTAQHSLTYDELVRRHGQDKARLYADANQAGVEQVADLAETLGIECELIRTPAFAYTIDPGQVEKIEAEAKAAAELGLPAVLANPDEVGLPEVAAAVRFDNQVQIHPAQYLAGLARALIDEGVRVFENSRAVDVSESDGRVRVTTEGGAVVDAGHAVLATLLPIGMTGGYFARTRPNRSYGIAVRLPEPPPEGMAISVDQQTRSTRTWPGGGPNGLIVVGGGHETGTVEDTHGNYQGLIDWVGSTWNVADLTVEYRWSAQDYSTVDSIPYVGRTPESDTILIATGMRKWGLSNGTAAAAVLRDLISGRDNPWSELYDARRIGGPRAVASMVKDNLKVGKEFAAGHLGRTLKGGVDHLEVGQGGLLEVDGSTVGAYRDHEGGLHTVSPICSHMGCALSWNTADTSWDCACHGSRFDPDGKVLDGPATKPLKPGKS</sequence>
<organism evidence="7 8">
    <name type="scientific">Kribbella deserti</name>
    <dbReference type="NCBI Taxonomy" id="1926257"/>
    <lineage>
        <taxon>Bacteria</taxon>
        <taxon>Bacillati</taxon>
        <taxon>Actinomycetota</taxon>
        <taxon>Actinomycetes</taxon>
        <taxon>Propionibacteriales</taxon>
        <taxon>Kribbellaceae</taxon>
        <taxon>Kribbella</taxon>
    </lineage>
</organism>
<dbReference type="InterPro" id="IPR036188">
    <property type="entry name" value="FAD/NAD-bd_sf"/>
</dbReference>
<dbReference type="InterPro" id="IPR017941">
    <property type="entry name" value="Rieske_2Fe-2S"/>
</dbReference>
<name>A0ABV6QLR1_9ACTN</name>
<dbReference type="InterPro" id="IPR005805">
    <property type="entry name" value="Rieske_Fe-S_prot_C"/>
</dbReference>
<dbReference type="SUPFAM" id="SSF51905">
    <property type="entry name" value="FAD/NAD(P)-binding domain"/>
    <property type="match status" value="1"/>
</dbReference>
<dbReference type="PANTHER" id="PTHR13847:SF274">
    <property type="entry name" value="RIESKE 2FE-2S IRON-SULFUR PROTEIN YHFW-RELATED"/>
    <property type="match status" value="1"/>
</dbReference>
<evidence type="ECO:0000313" key="7">
    <source>
        <dbReference type="EMBL" id="MFC0625564.1"/>
    </source>
</evidence>
<evidence type="ECO:0000313" key="8">
    <source>
        <dbReference type="Proteomes" id="UP001589890"/>
    </source>
</evidence>
<dbReference type="PRINTS" id="PR00162">
    <property type="entry name" value="RIESKE"/>
</dbReference>
<evidence type="ECO:0000256" key="3">
    <source>
        <dbReference type="ARBA" id="ARBA00023004"/>
    </source>
</evidence>
<dbReference type="InterPro" id="IPR036922">
    <property type="entry name" value="Rieske_2Fe-2S_sf"/>
</dbReference>
<evidence type="ECO:0000256" key="4">
    <source>
        <dbReference type="ARBA" id="ARBA00023014"/>
    </source>
</evidence>
<keyword evidence="2" id="KW-0479">Metal-binding</keyword>
<dbReference type="PANTHER" id="PTHR13847">
    <property type="entry name" value="SARCOSINE DEHYDROGENASE-RELATED"/>
    <property type="match status" value="1"/>
</dbReference>
<dbReference type="Gene3D" id="3.30.9.10">
    <property type="entry name" value="D-Amino Acid Oxidase, subunit A, domain 2"/>
    <property type="match status" value="1"/>
</dbReference>
<accession>A0ABV6QLR1</accession>
<dbReference type="PROSITE" id="PS51296">
    <property type="entry name" value="RIESKE"/>
    <property type="match status" value="1"/>
</dbReference>
<dbReference type="Pfam" id="PF01266">
    <property type="entry name" value="DAO"/>
    <property type="match status" value="1"/>
</dbReference>
<feature type="domain" description="Rieske" evidence="6">
    <location>
        <begin position="428"/>
        <end position="513"/>
    </location>
</feature>